<evidence type="ECO:0000313" key="2">
    <source>
        <dbReference type="Proteomes" id="UP001589585"/>
    </source>
</evidence>
<evidence type="ECO:0000313" key="1">
    <source>
        <dbReference type="EMBL" id="MFB9058058.1"/>
    </source>
</evidence>
<keyword evidence="2" id="KW-1185">Reference proteome</keyword>
<name>A0ABV5FG54_9FLAO</name>
<proteinExistence type="predicted"/>
<protein>
    <submittedName>
        <fullName evidence="1">RteC domain-containing protein</fullName>
    </submittedName>
</protein>
<organism evidence="1 2">
    <name type="scientific">Mariniflexile ostreae</name>
    <dbReference type="NCBI Taxonomy" id="1520892"/>
    <lineage>
        <taxon>Bacteria</taxon>
        <taxon>Pseudomonadati</taxon>
        <taxon>Bacteroidota</taxon>
        <taxon>Flavobacteriia</taxon>
        <taxon>Flavobacteriales</taxon>
        <taxon>Flavobacteriaceae</taxon>
        <taxon>Mariniflexile</taxon>
    </lineage>
</organism>
<dbReference type="Pfam" id="PF09357">
    <property type="entry name" value="RteC"/>
    <property type="match status" value="1"/>
</dbReference>
<reference evidence="1 2" key="1">
    <citation type="submission" date="2024-09" db="EMBL/GenBank/DDBJ databases">
        <authorList>
            <person name="Sun Q."/>
            <person name="Mori K."/>
        </authorList>
    </citation>
    <scope>NUCLEOTIDE SEQUENCE [LARGE SCALE GENOMIC DNA]</scope>
    <source>
        <strain evidence="1 2">CECT 8622</strain>
    </source>
</reference>
<dbReference type="RefSeq" id="WP_379862304.1">
    <property type="nucleotide sequence ID" value="NZ_JBHMFC010000103.1"/>
</dbReference>
<dbReference type="EMBL" id="JBHMFC010000103">
    <property type="protein sequence ID" value="MFB9058058.1"/>
    <property type="molecule type" value="Genomic_DNA"/>
</dbReference>
<gene>
    <name evidence="1" type="ORF">ACFFU9_15040</name>
</gene>
<accession>A0ABV5FG54</accession>
<dbReference type="InterPro" id="IPR018534">
    <property type="entry name" value="Tet_reg_excision_RteC"/>
</dbReference>
<comment type="caution">
    <text evidence="1">The sequence shown here is derived from an EMBL/GenBank/DDBJ whole genome shotgun (WGS) entry which is preliminary data.</text>
</comment>
<sequence length="270" mass="32171">MDVSSQIEIFKAIIQDIQHSNTDIIKISQEAIKLCRTTLCSLRGIVKSKGFKSQKEEVQFFKKLKQIPSSYLIYYLEVYAFECQLSKISIQFRQKFSDKTKNHYYQFLMNHIDFVNYIEQGQAHLDICYFTRNQSVQIMMMHTNDYFYDLDFYTSHDMLLTKINGYKRFIDYLEDRINGYSHVSYNSKLEWTSSKVALTELIYALYHSQAINNGHAEIKEIANELQKIFNFDLGDFYRTYLEIRSRKKRKTKFLDELSMCLTSELEKKNS</sequence>
<dbReference type="Proteomes" id="UP001589585">
    <property type="component" value="Unassembled WGS sequence"/>
</dbReference>